<dbReference type="PANTHER" id="PTHR31318:SF2">
    <property type="entry name" value="PECTIN LYASE-LIKE FAMILY PROTEIN-RELATED"/>
    <property type="match status" value="1"/>
</dbReference>
<dbReference type="PhylomeDB" id="Q54RH1"/>
<protein>
    <recommendedName>
        <fullName evidence="5">Pectin lyase-like family protein</fullName>
    </recommendedName>
</protein>
<accession>Q54RH1</accession>
<feature type="compositionally biased region" description="Low complexity" evidence="1">
    <location>
        <begin position="418"/>
        <end position="441"/>
    </location>
</feature>
<feature type="chain" id="PRO_5004250143" description="Pectin lyase-like family protein" evidence="2">
    <location>
        <begin position="20"/>
        <end position="512"/>
    </location>
</feature>
<dbReference type="KEGG" id="ddi:DDB_G0283215"/>
<dbReference type="Proteomes" id="UP000002195">
    <property type="component" value="Unassembled WGS sequence"/>
</dbReference>
<evidence type="ECO:0000256" key="1">
    <source>
        <dbReference type="SAM" id="MobiDB-lite"/>
    </source>
</evidence>
<feature type="signal peptide" evidence="2">
    <location>
        <begin position="1"/>
        <end position="19"/>
    </location>
</feature>
<dbReference type="EMBL" id="AAFI02000051">
    <property type="protein sequence ID" value="EAL65846.1"/>
    <property type="molecule type" value="Genomic_DNA"/>
</dbReference>
<keyword evidence="2" id="KW-0732">Signal</keyword>
<dbReference type="InParanoid" id="Q54RH1"/>
<sequence length="512" mass="57031">MLSRKFNIILLLCVLFVSAIKSSSNLVSNPNANPTILNLIVDSNKTNSYSSECGSSFEDSCNNIVDAVNYFHEYKSKPENYNSALVLKLADGIYSGKVNYIHSGLGLHITISTYTSNSNDVIIDGSDLQNDLIDFDSNCFNPPSSKTYLKVSNVAFVNFFSLNYDILHSDTYGKMETQYIFDRCKFLNSTNLRFTGYGESKEVNSISFEKSIFENVTFRKYSFFATNYTTSFTFTKFNSVSFDDSFIVEEIDSKKKLIGCSFNQVSFGTKTQKLYFIEAKDLSIESSTFNQIIGPKSSTPASLLKISNNVNITLIMLNSFNNFDGVLAESNNSMILFSSNTFSNSNSKPIIKSLNSNVMYHSNTFKYSRNLNDDQLIDCTDSSISFTSNNDGSEIFEKNPLCKDCFISIGSKTVCSKKTTTTSSTSSSIATTGETTYTSTTGDDDDHPNGSVDGIFNIPSCYGNGNFSIYIKDKLVHTNPFSYQPPSKWISSFTQNQEKVQLHLSFSLSLLQ</sequence>
<evidence type="ECO:0000313" key="4">
    <source>
        <dbReference type="Proteomes" id="UP000002195"/>
    </source>
</evidence>
<organism evidence="3 4">
    <name type="scientific">Dictyostelium discoideum</name>
    <name type="common">Social amoeba</name>
    <dbReference type="NCBI Taxonomy" id="44689"/>
    <lineage>
        <taxon>Eukaryota</taxon>
        <taxon>Amoebozoa</taxon>
        <taxon>Evosea</taxon>
        <taxon>Eumycetozoa</taxon>
        <taxon>Dictyostelia</taxon>
        <taxon>Dictyosteliales</taxon>
        <taxon>Dictyosteliaceae</taxon>
        <taxon>Dictyostelium</taxon>
    </lineage>
</organism>
<dbReference type="dictyBase" id="DDB_G0283215"/>
<name>Q54RH1_DICDI</name>
<gene>
    <name evidence="3" type="ORF">DDB_G0283215</name>
</gene>
<evidence type="ECO:0000313" key="3">
    <source>
        <dbReference type="EMBL" id="EAL65846.1"/>
    </source>
</evidence>
<keyword evidence="4" id="KW-1185">Reference proteome</keyword>
<dbReference type="GeneID" id="8623950"/>
<dbReference type="RefSeq" id="XP_639174.1">
    <property type="nucleotide sequence ID" value="XM_634082.1"/>
</dbReference>
<reference evidence="3 4" key="1">
    <citation type="journal article" date="2005" name="Nature">
        <title>The genome of the social amoeba Dictyostelium discoideum.</title>
        <authorList>
            <consortium name="The Dictyostelium discoideum Sequencing Consortium"/>
            <person name="Eichinger L."/>
            <person name="Pachebat J.A."/>
            <person name="Glockner G."/>
            <person name="Rajandream M.A."/>
            <person name="Sucgang R."/>
            <person name="Berriman M."/>
            <person name="Song J."/>
            <person name="Olsen R."/>
            <person name="Szafranski K."/>
            <person name="Xu Q."/>
            <person name="Tunggal B."/>
            <person name="Kummerfeld S."/>
            <person name="Madera M."/>
            <person name="Konfortov B.A."/>
            <person name="Rivero F."/>
            <person name="Bankier A.T."/>
            <person name="Lehmann R."/>
            <person name="Hamlin N."/>
            <person name="Davies R."/>
            <person name="Gaudet P."/>
            <person name="Fey P."/>
            <person name="Pilcher K."/>
            <person name="Chen G."/>
            <person name="Saunders D."/>
            <person name="Sodergren E."/>
            <person name="Davis P."/>
            <person name="Kerhornou A."/>
            <person name="Nie X."/>
            <person name="Hall N."/>
            <person name="Anjard C."/>
            <person name="Hemphill L."/>
            <person name="Bason N."/>
            <person name="Farbrother P."/>
            <person name="Desany B."/>
            <person name="Just E."/>
            <person name="Morio T."/>
            <person name="Rost R."/>
            <person name="Churcher C."/>
            <person name="Cooper J."/>
            <person name="Haydock S."/>
            <person name="van Driessche N."/>
            <person name="Cronin A."/>
            <person name="Goodhead I."/>
            <person name="Muzny D."/>
            <person name="Mourier T."/>
            <person name="Pain A."/>
            <person name="Lu M."/>
            <person name="Harper D."/>
            <person name="Lindsay R."/>
            <person name="Hauser H."/>
            <person name="James K."/>
            <person name="Quiles M."/>
            <person name="Madan Babu M."/>
            <person name="Saito T."/>
            <person name="Buchrieser C."/>
            <person name="Wardroper A."/>
            <person name="Felder M."/>
            <person name="Thangavelu M."/>
            <person name="Johnson D."/>
            <person name="Knights A."/>
            <person name="Loulseged H."/>
            <person name="Mungall K."/>
            <person name="Oliver K."/>
            <person name="Price C."/>
            <person name="Quail M.A."/>
            <person name="Urushihara H."/>
            <person name="Hernandez J."/>
            <person name="Rabbinowitsch E."/>
            <person name="Steffen D."/>
            <person name="Sanders M."/>
            <person name="Ma J."/>
            <person name="Kohara Y."/>
            <person name="Sharp S."/>
            <person name="Simmonds M."/>
            <person name="Spiegler S."/>
            <person name="Tivey A."/>
            <person name="Sugano S."/>
            <person name="White B."/>
            <person name="Walker D."/>
            <person name="Woodward J."/>
            <person name="Winckler T."/>
            <person name="Tanaka Y."/>
            <person name="Shaulsky G."/>
            <person name="Schleicher M."/>
            <person name="Weinstock G."/>
            <person name="Rosenthal A."/>
            <person name="Cox E.C."/>
            <person name="Chisholm R.L."/>
            <person name="Gibbs R."/>
            <person name="Loomis W.F."/>
            <person name="Platzer M."/>
            <person name="Kay R.R."/>
            <person name="Williams J."/>
            <person name="Dear P.H."/>
            <person name="Noegel A.A."/>
            <person name="Barrell B."/>
            <person name="Kuspa A."/>
        </authorList>
    </citation>
    <scope>NUCLEOTIDE SEQUENCE [LARGE SCALE GENOMIC DNA]</scope>
    <source>
        <strain evidence="3 4">AX4</strain>
    </source>
</reference>
<evidence type="ECO:0008006" key="5">
    <source>
        <dbReference type="Google" id="ProtNLM"/>
    </source>
</evidence>
<feature type="region of interest" description="Disordered" evidence="1">
    <location>
        <begin position="418"/>
        <end position="449"/>
    </location>
</feature>
<dbReference type="PaxDb" id="44689-DDB0218449"/>
<comment type="caution">
    <text evidence="3">The sequence shown here is derived from an EMBL/GenBank/DDBJ whole genome shotgun (WGS) entry which is preliminary data.</text>
</comment>
<proteinExistence type="predicted"/>
<dbReference type="HOGENOM" id="CLU_569164_0_0_1"/>
<dbReference type="FunCoup" id="Q54RH1">
    <property type="interactions" value="877"/>
</dbReference>
<evidence type="ECO:0000256" key="2">
    <source>
        <dbReference type="SAM" id="SignalP"/>
    </source>
</evidence>
<dbReference type="PANTHER" id="PTHR31318">
    <property type="entry name" value="EXPRESSED PROTEIN-RELATED"/>
    <property type="match status" value="1"/>
</dbReference>
<dbReference type="VEuPathDB" id="AmoebaDB:DDB_G0283215"/>
<dbReference type="AlphaFoldDB" id="Q54RH1"/>